<dbReference type="PANTHER" id="PTHR35008:SF8">
    <property type="entry name" value="ALCOHOL DEHYDROGENASE CYTOCHROME C SUBUNIT"/>
    <property type="match status" value="1"/>
</dbReference>
<dbReference type="SUPFAM" id="SSF46626">
    <property type="entry name" value="Cytochrome c"/>
    <property type="match status" value="1"/>
</dbReference>
<reference evidence="6" key="1">
    <citation type="journal article" date="2014" name="Int. J. Syst. Evol. Microbiol.">
        <title>Complete genome sequence of Corynebacterium casei LMG S-19264T (=DSM 44701T), isolated from a smear-ripened cheese.</title>
        <authorList>
            <consortium name="US DOE Joint Genome Institute (JGI-PGF)"/>
            <person name="Walter F."/>
            <person name="Albersmeier A."/>
            <person name="Kalinowski J."/>
            <person name="Ruckert C."/>
        </authorList>
    </citation>
    <scope>NUCLEOTIDE SEQUENCE</scope>
    <source>
        <strain evidence="6">CGMCC 1.12924</strain>
    </source>
</reference>
<dbReference type="InterPro" id="IPR036909">
    <property type="entry name" value="Cyt_c-like_dom_sf"/>
</dbReference>
<dbReference type="Pfam" id="PF00034">
    <property type="entry name" value="Cytochrom_C"/>
    <property type="match status" value="1"/>
</dbReference>
<keyword evidence="2 4" id="KW-0479">Metal-binding</keyword>
<dbReference type="AlphaFoldDB" id="A0A8J2Y8N8"/>
<evidence type="ECO:0000256" key="3">
    <source>
        <dbReference type="ARBA" id="ARBA00023004"/>
    </source>
</evidence>
<protein>
    <recommendedName>
        <fullName evidence="5">Cytochrome c domain-containing protein</fullName>
    </recommendedName>
</protein>
<evidence type="ECO:0000256" key="2">
    <source>
        <dbReference type="ARBA" id="ARBA00022723"/>
    </source>
</evidence>
<feature type="domain" description="Cytochrome c" evidence="5">
    <location>
        <begin position="48"/>
        <end position="136"/>
    </location>
</feature>
<keyword evidence="3 4" id="KW-0408">Iron</keyword>
<keyword evidence="1 4" id="KW-0349">Heme</keyword>
<dbReference type="GO" id="GO:0046872">
    <property type="term" value="F:metal ion binding"/>
    <property type="evidence" value="ECO:0007669"/>
    <property type="project" value="UniProtKB-KW"/>
</dbReference>
<evidence type="ECO:0000256" key="1">
    <source>
        <dbReference type="ARBA" id="ARBA00022617"/>
    </source>
</evidence>
<dbReference type="Proteomes" id="UP000652231">
    <property type="component" value="Unassembled WGS sequence"/>
</dbReference>
<evidence type="ECO:0000313" key="6">
    <source>
        <dbReference type="EMBL" id="GGD84337.1"/>
    </source>
</evidence>
<dbReference type="InterPro" id="IPR009056">
    <property type="entry name" value="Cyt_c-like_dom"/>
</dbReference>
<evidence type="ECO:0000313" key="7">
    <source>
        <dbReference type="Proteomes" id="UP000652231"/>
    </source>
</evidence>
<dbReference type="InterPro" id="IPR051459">
    <property type="entry name" value="Cytochrome_c-type_DH"/>
</dbReference>
<dbReference type="PANTHER" id="PTHR35008">
    <property type="entry name" value="BLL4482 PROTEIN-RELATED"/>
    <property type="match status" value="1"/>
</dbReference>
<reference evidence="6" key="2">
    <citation type="submission" date="2020-09" db="EMBL/GenBank/DDBJ databases">
        <authorList>
            <person name="Sun Q."/>
            <person name="Zhou Y."/>
        </authorList>
    </citation>
    <scope>NUCLEOTIDE SEQUENCE</scope>
    <source>
        <strain evidence="6">CGMCC 1.12924</strain>
    </source>
</reference>
<dbReference type="RefSeq" id="WP_308420125.1">
    <property type="nucleotide sequence ID" value="NZ_BMGK01000002.1"/>
</dbReference>
<name>A0A8J2Y8N8_9FLAO</name>
<accession>A0A8J2Y8N8</accession>
<organism evidence="6 7">
    <name type="scientific">Planktosalinus lacus</name>
    <dbReference type="NCBI Taxonomy" id="1526573"/>
    <lineage>
        <taxon>Bacteria</taxon>
        <taxon>Pseudomonadati</taxon>
        <taxon>Bacteroidota</taxon>
        <taxon>Flavobacteriia</taxon>
        <taxon>Flavobacteriales</taxon>
        <taxon>Flavobacteriaceae</taxon>
        <taxon>Planktosalinus</taxon>
    </lineage>
</organism>
<dbReference type="Gene3D" id="1.10.760.10">
    <property type="entry name" value="Cytochrome c-like domain"/>
    <property type="match status" value="1"/>
</dbReference>
<evidence type="ECO:0000256" key="4">
    <source>
        <dbReference type="PROSITE-ProRule" id="PRU00433"/>
    </source>
</evidence>
<dbReference type="PROSITE" id="PS51007">
    <property type="entry name" value="CYTC"/>
    <property type="match status" value="1"/>
</dbReference>
<keyword evidence="7" id="KW-1185">Reference proteome</keyword>
<gene>
    <name evidence="6" type="ORF">GCM10011312_05440</name>
</gene>
<dbReference type="EMBL" id="BMGK01000002">
    <property type="protein sequence ID" value="GGD84337.1"/>
    <property type="molecule type" value="Genomic_DNA"/>
</dbReference>
<sequence length="154" mass="17635">MNIQLVGKIVFTSVLLFVIHKTPVFFEEAGLYLNIPETQQQQQEVLEESINRGRTVYNDFCVQCHLPDGKGTEGVFPPLADSDWLMEKRTESIHSVKYGLKGEIVVNDIQYNNMMPPMGLLDREVADVMNYIMNSWGNTQHKMVTLEEVKSINK</sequence>
<dbReference type="GO" id="GO:0009055">
    <property type="term" value="F:electron transfer activity"/>
    <property type="evidence" value="ECO:0007669"/>
    <property type="project" value="InterPro"/>
</dbReference>
<proteinExistence type="predicted"/>
<evidence type="ECO:0000259" key="5">
    <source>
        <dbReference type="PROSITE" id="PS51007"/>
    </source>
</evidence>
<comment type="caution">
    <text evidence="6">The sequence shown here is derived from an EMBL/GenBank/DDBJ whole genome shotgun (WGS) entry which is preliminary data.</text>
</comment>
<dbReference type="GO" id="GO:0020037">
    <property type="term" value="F:heme binding"/>
    <property type="evidence" value="ECO:0007669"/>
    <property type="project" value="InterPro"/>
</dbReference>